<gene>
    <name evidence="1" type="ORF">HDA36_000534</name>
</gene>
<accession>A0A7W8VC11</accession>
<keyword evidence="2" id="KW-1185">Reference proteome</keyword>
<name>A0A7W8VC11_9ACTN</name>
<evidence type="ECO:0000313" key="2">
    <source>
        <dbReference type="Proteomes" id="UP000572635"/>
    </source>
</evidence>
<dbReference type="Pfam" id="PF18143">
    <property type="entry name" value="HAD_SAK_2"/>
    <property type="match status" value="1"/>
</dbReference>
<dbReference type="AlphaFoldDB" id="A0A7W8VC11"/>
<organism evidence="1 2">
    <name type="scientific">Nocardiopsis composta</name>
    <dbReference type="NCBI Taxonomy" id="157465"/>
    <lineage>
        <taxon>Bacteria</taxon>
        <taxon>Bacillati</taxon>
        <taxon>Actinomycetota</taxon>
        <taxon>Actinomycetes</taxon>
        <taxon>Streptosporangiales</taxon>
        <taxon>Nocardiopsidaceae</taxon>
        <taxon>Nocardiopsis</taxon>
    </lineage>
</organism>
<evidence type="ECO:0000313" key="1">
    <source>
        <dbReference type="EMBL" id="MBB5430450.1"/>
    </source>
</evidence>
<proteinExistence type="predicted"/>
<dbReference type="RefSeq" id="WP_184388331.1">
    <property type="nucleotide sequence ID" value="NZ_BAAAJD010000023.1"/>
</dbReference>
<evidence type="ECO:0008006" key="3">
    <source>
        <dbReference type="Google" id="ProtNLM"/>
    </source>
</evidence>
<dbReference type="Proteomes" id="UP000572635">
    <property type="component" value="Unassembled WGS sequence"/>
</dbReference>
<comment type="caution">
    <text evidence="1">The sequence shown here is derived from an EMBL/GenBank/DDBJ whole genome shotgun (WGS) entry which is preliminary data.</text>
</comment>
<sequence>MIERPLLFIDVDGPLNPFRSDPARRPPGYTAHTMLPDSWTAMHGDLGGRRVRPLTVLLDPAHGPKLEALPFELVWATTWEHEANEWIAPRLGLPPLPVVEWERTHFTDPAGLHWKTRALVDYAAGRPFAWIDDEITPHDHAWAQERYPGHCLLLRVAPELGLRDGDFAELREWAEDHAPVA</sequence>
<reference evidence="1 2" key="1">
    <citation type="submission" date="2020-08" db="EMBL/GenBank/DDBJ databases">
        <title>Sequencing the genomes of 1000 actinobacteria strains.</title>
        <authorList>
            <person name="Klenk H.-P."/>
        </authorList>
    </citation>
    <scope>NUCLEOTIDE SEQUENCE [LARGE SCALE GENOMIC DNA]</scope>
    <source>
        <strain evidence="1 2">DSM 44551</strain>
    </source>
</reference>
<protein>
    <recommendedName>
        <fullName evidence="3">Secreted protein</fullName>
    </recommendedName>
</protein>
<dbReference type="EMBL" id="JACHDB010000001">
    <property type="protein sequence ID" value="MBB5430450.1"/>
    <property type="molecule type" value="Genomic_DNA"/>
</dbReference>